<accession>A0A1I2JSV0</accession>
<evidence type="ECO:0000256" key="1">
    <source>
        <dbReference type="SAM" id="SignalP"/>
    </source>
</evidence>
<proteinExistence type="predicted"/>
<dbReference type="AlphaFoldDB" id="A0A1I2JSV0"/>
<reference evidence="3 4" key="1">
    <citation type="submission" date="2016-10" db="EMBL/GenBank/DDBJ databases">
        <authorList>
            <person name="de Groot N.N."/>
        </authorList>
    </citation>
    <scope>NUCLEOTIDE SEQUENCE [LARGE SCALE GENOMIC DNA]</scope>
    <source>
        <strain>GEY</strain>
        <strain evidence="4">DSM 9560</strain>
    </source>
</reference>
<gene>
    <name evidence="3" type="ORF">SAMN04488541_106411</name>
</gene>
<dbReference type="Proteomes" id="UP000199513">
    <property type="component" value="Unassembled WGS sequence"/>
</dbReference>
<feature type="signal peptide" evidence="1">
    <location>
        <begin position="1"/>
        <end position="20"/>
    </location>
</feature>
<organism evidence="3 4">
    <name type="scientific">Thermoflexibacter ruber</name>
    <dbReference type="NCBI Taxonomy" id="1003"/>
    <lineage>
        <taxon>Bacteria</taxon>
        <taxon>Pseudomonadati</taxon>
        <taxon>Bacteroidota</taxon>
        <taxon>Cytophagia</taxon>
        <taxon>Cytophagales</taxon>
        <taxon>Thermoflexibacteraceae</taxon>
        <taxon>Thermoflexibacter</taxon>
    </lineage>
</organism>
<sequence>MKIKILLFVFYIFSIHSVLAQGVEDRNIEEFDRIDASGYFDIYLKKGDKPSLRVESKRLSLDEIITRVSGTTLRIETTRRHFRDEERSIIYVTYTNLKDIYASVAGNIIGESPIQGEKLRIEMSGAGNIELEVEVQNLDVRLSGVGNLEIMGKTKDLEVDMSGTGAFRGFKLKAENAEVFMSGVGKAQVYATERLIAETSGIGSIRYRGEPKKIRARANFLGSVKPD</sequence>
<evidence type="ECO:0000259" key="2">
    <source>
        <dbReference type="Pfam" id="PF10988"/>
    </source>
</evidence>
<dbReference type="STRING" id="1003.SAMN04488541_106411"/>
<dbReference type="EMBL" id="FONY01000064">
    <property type="protein sequence ID" value="SFF57644.1"/>
    <property type="molecule type" value="Genomic_DNA"/>
</dbReference>
<feature type="chain" id="PRO_5011750275" evidence="1">
    <location>
        <begin position="21"/>
        <end position="227"/>
    </location>
</feature>
<protein>
    <submittedName>
        <fullName evidence="3">Putative auto-transporter adhesin, head GIN domain</fullName>
    </submittedName>
</protein>
<evidence type="ECO:0000313" key="3">
    <source>
        <dbReference type="EMBL" id="SFF57644.1"/>
    </source>
</evidence>
<evidence type="ECO:0000313" key="4">
    <source>
        <dbReference type="Proteomes" id="UP000199513"/>
    </source>
</evidence>
<dbReference type="RefSeq" id="WP_091549407.1">
    <property type="nucleotide sequence ID" value="NZ_FONY01000064.1"/>
</dbReference>
<dbReference type="PANTHER" id="PTHR39200">
    <property type="entry name" value="HYPOTHETICAL EXPORTED PROTEIN"/>
    <property type="match status" value="1"/>
</dbReference>
<keyword evidence="4" id="KW-1185">Reference proteome</keyword>
<dbReference type="PANTHER" id="PTHR39200:SF1">
    <property type="entry name" value="AUTO-TRANSPORTER ADHESIN HEAD GIN DOMAIN-CONTAINING PROTEIN-RELATED"/>
    <property type="match status" value="1"/>
</dbReference>
<name>A0A1I2JSV0_9BACT</name>
<dbReference type="InterPro" id="IPR021255">
    <property type="entry name" value="DUF2807"/>
</dbReference>
<feature type="domain" description="Putative auto-transporter adhesin head GIN" evidence="2">
    <location>
        <begin position="30"/>
        <end position="211"/>
    </location>
</feature>
<dbReference type="Pfam" id="PF10988">
    <property type="entry name" value="DUF2807"/>
    <property type="match status" value="1"/>
</dbReference>
<dbReference type="Gene3D" id="2.160.20.120">
    <property type="match status" value="1"/>
</dbReference>
<keyword evidence="1" id="KW-0732">Signal</keyword>
<dbReference type="OrthoDB" id="942536at2"/>